<evidence type="ECO:0000256" key="1">
    <source>
        <dbReference type="PROSITE-ProRule" id="PRU00221"/>
    </source>
</evidence>
<feature type="compositionally biased region" description="Basic residues" evidence="2">
    <location>
        <begin position="1046"/>
        <end position="1056"/>
    </location>
</feature>
<feature type="compositionally biased region" description="Basic and acidic residues" evidence="2">
    <location>
        <begin position="1619"/>
        <end position="1632"/>
    </location>
</feature>
<dbReference type="SUPFAM" id="SSF48371">
    <property type="entry name" value="ARM repeat"/>
    <property type="match status" value="1"/>
</dbReference>
<name>A0ABD0M4U5_9CAEN</name>
<protein>
    <submittedName>
        <fullName evidence="3">Uncharacterized protein</fullName>
    </submittedName>
</protein>
<feature type="compositionally biased region" description="Basic and acidic residues" evidence="2">
    <location>
        <begin position="1242"/>
        <end position="1268"/>
    </location>
</feature>
<feature type="compositionally biased region" description="Basic and acidic residues" evidence="2">
    <location>
        <begin position="1458"/>
        <end position="1509"/>
    </location>
</feature>
<dbReference type="InterPro" id="IPR016024">
    <property type="entry name" value="ARM-type_fold"/>
</dbReference>
<dbReference type="PANTHER" id="PTHR45532:SF4">
    <property type="entry name" value="WD REPEAT-CONTAINING PROTEIN 55 HOMOLOG"/>
    <property type="match status" value="1"/>
</dbReference>
<feature type="region of interest" description="Disordered" evidence="2">
    <location>
        <begin position="1458"/>
        <end position="1601"/>
    </location>
</feature>
<reference evidence="3 4" key="1">
    <citation type="journal article" date="2023" name="Sci. Data">
        <title>Genome assembly of the Korean intertidal mud-creeper Batillaria attramentaria.</title>
        <authorList>
            <person name="Patra A.K."/>
            <person name="Ho P.T."/>
            <person name="Jun S."/>
            <person name="Lee S.J."/>
            <person name="Kim Y."/>
            <person name="Won Y.J."/>
        </authorList>
    </citation>
    <scope>NUCLEOTIDE SEQUENCE [LARGE SCALE GENOMIC DNA]</scope>
    <source>
        <strain evidence="3">Wonlab-2016</strain>
    </source>
</reference>
<sequence length="2158" mass="240919">MTVKRRRQYRVRPEDIDKYDVIKRWDFRKDIIRTWSREQLEEDFSITIIDQPKLIRSAVPDSYVREFAHHQTYFNDVFHLVSSHIRVGHWTVGKNGRTIETKTLELPYPVLHLLYVQELRAYIGLNLDMEIVLIATLKGVMKHVSQGDQLQRAQRILFIPETKQIVFGGFGFLKAYTCSGLECAVCIEDGRLINTSLGEDEIIHQLKLDPNYQRLFAVTERGTIVINYIDGGMRIYNTVSAVKLALMYPLTTLQVVDKYVYNAYRQRLYIVLTGGEVLVLSCKKSPFRALHLYKPHTQDEGVTCLCSTVLAIGERGAEIEDMVVFMGMKNGQISLLSSDCFAMPKPVQAHHGYISCMDFLAETDDSVTHLHSTSNILVSVGSEQIIKMWKLRCQPDETAGLKLRFHVILEIRGSDLPMYLSASVDRLCVVFAKKTTVLMYDVSRALQAPETEKTLVRTYTCLKHTPDYDHTGTVTALDKCPLLGIFATASIDHTVKIWSRNNELLRELVFVDGLVDMCFATDIGDLFIGKEFSVVIDPSRVPHRPFPRFNHHYLARQAFTRPKMKAADWQIHWTGRRGTKHCMNIPVTFHPRRSSLFESLKKLDLVMPRNISSTQDVGTAKLPITGIPPGSTRQNLEDDEQPPELRALRCALEAGGAELLAETYERLTGRNPSKEGCQKVMQAMHRMRGQANKTDLTVEPCECSKEGLTCNCTTQEMLQKLLDQELEEMMRKAQLPSWTPKAPSRDSRPSALEALKVLEELGAPQPKNIPRMIQPDVAFTMQPKEKTLPEEVKQDDRAATPRFSMQRASLGAVAESLKGKLEEDLTTADRLAVFLHATAKKAREAAASKVWVRVPRKRRKTTATSVKAPSAKSSIVPKEGDQDIDPVSLMLGTHNIPDKMDILRVHTKRKSESTPAKDESAEIDMSPQSSSDEEVDDGQAHRPSASVSAAKLEPTGVFAEFYRPVEKVEKKYSVKEMMKRLGAEEELKQTTSDNLSIVLTDQRQIRSFIPLDELRQEWVEDRPVVPQDIVKHTKRMKAPVLPNSLFKKKPKLKPSPKPKSDSLTGKALALLDDDADDYRAVEGRLDSWFETQYGDDDESTQGQFFKGAKKKMKAVTQDTIEDSAKDDKPTTPQRVRRTWQPEIVTEEEEEPEGMGPSAEKRDATSEVSVEKAGTESQLPLKKGGKTRKISTRKGGVTRNITVEIRGAASTVSEEKFDTASAVSAEKGDTTEKVLAEKVDTTEKVSVEKEGTTEKESVKKGDTASDVPKRRLSASKASKRRRVDDILRRLAKENWFPKGVPFNLQNMFDALMQLLQPETDSKVLVKAIRGHLRDMIRHGELSPEMKATALGRLALLVDHPDKGVQLDILEILPDLYKELNDQALRVLCGFLPSEEPEVQAALMEVFKKYGIRDHAHLHELMTMYNISEDEGRKKKENKYVSAHSLVVRVESLETTKVEDRTDDISKGTEKRQEAAGIVERTERVSKQEETRRETSGTTDRTERVSKRGETLQETSGIVDRTERVSKGEDTWQETTGMVERTERVSKREEIWQETSGMLERTERVSKGKDSWQETPRMVDRTEHVSKTGEHLPREEEKVTKQTEQVRVYIKVKPAAPKSEQVAEHKEEQDDKRVAKVSGQPTRPVLGDTAASTPSLAESSRQKRRRLRGMNVLSTLVSHTGALSSPSDWSSASDREVEFPPLPRPAAPKDTVSFPREHLPFPATSDSKVPHGGVSQLSVSSRDAVGTKDLVATPPTPLFPKPLAPLPPVCPLDRPVPKPAGVSQLSIRPDSVVTKHSVASSLTPSSPDASKPLAPIRFVCPLKKTVPKPGGGSQLSVLPDIVGTKHSVAPTLTPLFQEASKPHVPIRFVCPLGRTVPKPGGVSQLSVRQDSEGTKDLAEPAPTTSLPDASKPVVTTRLVCPPGAEEQPPWDWPRREKFWRALDEKPKKLKKPVQKMHQRTVVERVRTPVLPWVPGEAGQRVVQTIDVCPGCRAGPPSSTLPPHRVKRLDGRLGALVHGIAKQQDTPSDVTDSPTPISSPKLPLPWERRTSQGLSLPLLPFVPDSFVSNRTSSLVAERGSVSSSMPCRKDSIKQLLSSETGVSNGKMRETVPRPGERPALPPVLSKMVQGSSFSMLPSAVQDVVLKKLYMGGATKPPFGSS</sequence>
<dbReference type="Gene3D" id="1.25.10.10">
    <property type="entry name" value="Leucine-rich Repeat Variant"/>
    <property type="match status" value="1"/>
</dbReference>
<feature type="region of interest" description="Disordered" evidence="2">
    <location>
        <begin position="619"/>
        <end position="641"/>
    </location>
</feature>
<dbReference type="PROSITE" id="PS50082">
    <property type="entry name" value="WD_REPEATS_2"/>
    <property type="match status" value="1"/>
</dbReference>
<gene>
    <name evidence="3" type="ORF">BaRGS_00002389</name>
</gene>
<feature type="compositionally biased region" description="Basic and acidic residues" evidence="2">
    <location>
        <begin position="1887"/>
        <end position="1896"/>
    </location>
</feature>
<feature type="region of interest" description="Disordered" evidence="2">
    <location>
        <begin position="2098"/>
        <end position="2118"/>
    </location>
</feature>
<feature type="region of interest" description="Disordered" evidence="2">
    <location>
        <begin position="907"/>
        <end position="947"/>
    </location>
</feature>
<dbReference type="Gene3D" id="2.130.10.10">
    <property type="entry name" value="YVTN repeat-like/Quinoprotein amine dehydrogenase"/>
    <property type="match status" value="1"/>
</dbReference>
<feature type="compositionally biased region" description="Polar residues" evidence="2">
    <location>
        <begin position="1670"/>
        <end position="1681"/>
    </location>
</feature>
<accession>A0ABD0M4U5</accession>
<feature type="repeat" description="WD" evidence="1">
    <location>
        <begin position="467"/>
        <end position="499"/>
    </location>
</feature>
<dbReference type="InterPro" id="IPR001680">
    <property type="entry name" value="WD40_rpt"/>
</dbReference>
<organism evidence="3 4">
    <name type="scientific">Batillaria attramentaria</name>
    <dbReference type="NCBI Taxonomy" id="370345"/>
    <lineage>
        <taxon>Eukaryota</taxon>
        <taxon>Metazoa</taxon>
        <taxon>Spiralia</taxon>
        <taxon>Lophotrochozoa</taxon>
        <taxon>Mollusca</taxon>
        <taxon>Gastropoda</taxon>
        <taxon>Caenogastropoda</taxon>
        <taxon>Sorbeoconcha</taxon>
        <taxon>Cerithioidea</taxon>
        <taxon>Batillariidae</taxon>
        <taxon>Batillaria</taxon>
    </lineage>
</organism>
<feature type="region of interest" description="Disordered" evidence="2">
    <location>
        <begin position="1209"/>
        <end position="1228"/>
    </location>
</feature>
<feature type="region of interest" description="Disordered" evidence="2">
    <location>
        <begin position="1242"/>
        <end position="1277"/>
    </location>
</feature>
<feature type="compositionally biased region" description="Basic and acidic residues" evidence="2">
    <location>
        <begin position="2103"/>
        <end position="2113"/>
    </location>
</feature>
<feature type="compositionally biased region" description="Basic residues" evidence="2">
    <location>
        <begin position="1182"/>
        <end position="1191"/>
    </location>
</feature>
<feature type="region of interest" description="Disordered" evidence="2">
    <location>
        <begin position="1117"/>
        <end position="1194"/>
    </location>
</feature>
<feature type="region of interest" description="Disordered" evidence="2">
    <location>
        <begin position="1614"/>
        <end position="1711"/>
    </location>
</feature>
<feature type="region of interest" description="Disordered" evidence="2">
    <location>
        <begin position="861"/>
        <end position="882"/>
    </location>
</feature>
<feature type="compositionally biased region" description="Basic and acidic residues" evidence="2">
    <location>
        <begin position="1158"/>
        <end position="1173"/>
    </location>
</feature>
<dbReference type="SUPFAM" id="SSF50978">
    <property type="entry name" value="WD40 repeat-like"/>
    <property type="match status" value="1"/>
</dbReference>
<dbReference type="PANTHER" id="PTHR45532">
    <property type="entry name" value="WD REPEAT-CONTAINING PROTEIN 97"/>
    <property type="match status" value="1"/>
</dbReference>
<evidence type="ECO:0000313" key="4">
    <source>
        <dbReference type="Proteomes" id="UP001519460"/>
    </source>
</evidence>
<feature type="compositionally biased region" description="Polar residues" evidence="2">
    <location>
        <begin position="2020"/>
        <end position="2035"/>
    </location>
</feature>
<feature type="compositionally biased region" description="Basic and acidic residues" evidence="2">
    <location>
        <begin position="1538"/>
        <end position="1549"/>
    </location>
</feature>
<feature type="region of interest" description="Disordered" evidence="2">
    <location>
        <begin position="2020"/>
        <end position="2043"/>
    </location>
</feature>
<dbReference type="SMART" id="SM00320">
    <property type="entry name" value="WD40"/>
    <property type="match status" value="3"/>
</dbReference>
<feature type="region of interest" description="Disordered" evidence="2">
    <location>
        <begin position="1877"/>
        <end position="1907"/>
    </location>
</feature>
<feature type="compositionally biased region" description="Polar residues" evidence="2">
    <location>
        <begin position="862"/>
        <end position="873"/>
    </location>
</feature>
<evidence type="ECO:0000313" key="3">
    <source>
        <dbReference type="EMBL" id="KAK7506277.1"/>
    </source>
</evidence>
<feature type="compositionally biased region" description="Basic and acidic residues" evidence="2">
    <location>
        <begin position="1558"/>
        <end position="1599"/>
    </location>
</feature>
<dbReference type="InterPro" id="IPR015943">
    <property type="entry name" value="WD40/YVTN_repeat-like_dom_sf"/>
</dbReference>
<comment type="caution">
    <text evidence="3">The sequence shown here is derived from an EMBL/GenBank/DDBJ whole genome shotgun (WGS) entry which is preliminary data.</text>
</comment>
<feature type="region of interest" description="Disordered" evidence="2">
    <location>
        <begin position="1040"/>
        <end position="1065"/>
    </location>
</feature>
<keyword evidence="1" id="KW-0853">WD repeat</keyword>
<dbReference type="InterPro" id="IPR036322">
    <property type="entry name" value="WD40_repeat_dom_sf"/>
</dbReference>
<dbReference type="Proteomes" id="UP001519460">
    <property type="component" value="Unassembled WGS sequence"/>
</dbReference>
<keyword evidence="4" id="KW-1185">Reference proteome</keyword>
<dbReference type="EMBL" id="JACVVK020000007">
    <property type="protein sequence ID" value="KAK7506277.1"/>
    <property type="molecule type" value="Genomic_DNA"/>
</dbReference>
<feature type="compositionally biased region" description="Basic and acidic residues" evidence="2">
    <location>
        <begin position="1518"/>
        <end position="1528"/>
    </location>
</feature>
<feature type="compositionally biased region" description="Polar residues" evidence="2">
    <location>
        <begin position="1648"/>
        <end position="1657"/>
    </location>
</feature>
<dbReference type="InterPro" id="IPR011989">
    <property type="entry name" value="ARM-like"/>
</dbReference>
<proteinExistence type="predicted"/>
<feature type="compositionally biased region" description="Basic and acidic residues" evidence="2">
    <location>
        <begin position="907"/>
        <end position="920"/>
    </location>
</feature>
<evidence type="ECO:0000256" key="2">
    <source>
        <dbReference type="SAM" id="MobiDB-lite"/>
    </source>
</evidence>